<dbReference type="InterPro" id="IPR004158">
    <property type="entry name" value="DUF247_pln"/>
</dbReference>
<dbReference type="Proteomes" id="UP000235220">
    <property type="component" value="Chromosome 7"/>
</dbReference>
<keyword evidence="1" id="KW-1185">Reference proteome</keyword>
<dbReference type="PANTHER" id="PTHR31170:SF17">
    <property type="match status" value="1"/>
</dbReference>
<dbReference type="AlphaFoldDB" id="A0A6P9EUI3"/>
<sequence>MTLPGLAIGDSSTLPRRLNMLFGDSSADSDFNPKCLLVKLIMLSPLTKDWPSLSSTPIDQECCVFKVHRSLRQINPAAYEPDLLAIGPYHRGKDHLSFMEKHKLIILQRMLKRRNENSAKRYITAMIEKEERARRFYADQFPELSKVEFVEMMLLDGCFIIELFRDRSQHRG</sequence>
<evidence type="ECO:0000313" key="2">
    <source>
        <dbReference type="RefSeq" id="XP_035547518.1"/>
    </source>
</evidence>
<gene>
    <name evidence="2" type="primary">LOC108986053</name>
</gene>
<dbReference type="OrthoDB" id="672127at2759"/>
<dbReference type="InParanoid" id="A0A6P9EUI3"/>
<dbReference type="RefSeq" id="XP_035547518.1">
    <property type="nucleotide sequence ID" value="XM_035691625.1"/>
</dbReference>
<accession>A0A6P9EUI3</accession>
<dbReference type="GeneID" id="108986053"/>
<dbReference type="Pfam" id="PF03140">
    <property type="entry name" value="DUF247"/>
    <property type="match status" value="1"/>
</dbReference>
<evidence type="ECO:0000313" key="1">
    <source>
        <dbReference type="Proteomes" id="UP000235220"/>
    </source>
</evidence>
<name>A0A6P9EUI3_JUGRE</name>
<protein>
    <submittedName>
        <fullName evidence="2">UPF0481 protein At3g47200-like</fullName>
    </submittedName>
</protein>
<reference evidence="2" key="1">
    <citation type="submission" date="2025-08" db="UniProtKB">
        <authorList>
            <consortium name="RefSeq"/>
        </authorList>
    </citation>
    <scope>IDENTIFICATION</scope>
    <source>
        <tissue evidence="2">Leaves</tissue>
    </source>
</reference>
<proteinExistence type="predicted"/>
<dbReference type="KEGG" id="jre:108986053"/>
<organism evidence="1 2">
    <name type="scientific">Juglans regia</name>
    <name type="common">English walnut</name>
    <dbReference type="NCBI Taxonomy" id="51240"/>
    <lineage>
        <taxon>Eukaryota</taxon>
        <taxon>Viridiplantae</taxon>
        <taxon>Streptophyta</taxon>
        <taxon>Embryophyta</taxon>
        <taxon>Tracheophyta</taxon>
        <taxon>Spermatophyta</taxon>
        <taxon>Magnoliopsida</taxon>
        <taxon>eudicotyledons</taxon>
        <taxon>Gunneridae</taxon>
        <taxon>Pentapetalae</taxon>
        <taxon>rosids</taxon>
        <taxon>fabids</taxon>
        <taxon>Fagales</taxon>
        <taxon>Juglandaceae</taxon>
        <taxon>Juglans</taxon>
    </lineage>
</organism>
<dbReference type="PANTHER" id="PTHR31170">
    <property type="entry name" value="BNAC04G53230D PROTEIN"/>
    <property type="match status" value="1"/>
</dbReference>